<evidence type="ECO:0000313" key="3">
    <source>
        <dbReference type="Proteomes" id="UP001285908"/>
    </source>
</evidence>
<reference evidence="2 3" key="1">
    <citation type="journal article" date="2023" name="Mol. Phylogenet. Evol.">
        <title>Genome-scale phylogeny and comparative genomics of the fungal order Sordariales.</title>
        <authorList>
            <person name="Hensen N."/>
            <person name="Bonometti L."/>
            <person name="Westerberg I."/>
            <person name="Brannstrom I.O."/>
            <person name="Guillou S."/>
            <person name="Cros-Aarteil S."/>
            <person name="Calhoun S."/>
            <person name="Haridas S."/>
            <person name="Kuo A."/>
            <person name="Mondo S."/>
            <person name="Pangilinan J."/>
            <person name="Riley R."/>
            <person name="LaButti K."/>
            <person name="Andreopoulos B."/>
            <person name="Lipzen A."/>
            <person name="Chen C."/>
            <person name="Yan M."/>
            <person name="Daum C."/>
            <person name="Ng V."/>
            <person name="Clum A."/>
            <person name="Steindorff A."/>
            <person name="Ohm R.A."/>
            <person name="Martin F."/>
            <person name="Silar P."/>
            <person name="Natvig D.O."/>
            <person name="Lalanne C."/>
            <person name="Gautier V."/>
            <person name="Ament-Velasquez S.L."/>
            <person name="Kruys A."/>
            <person name="Hutchinson M.I."/>
            <person name="Powell A.J."/>
            <person name="Barry K."/>
            <person name="Miller A.N."/>
            <person name="Grigoriev I.V."/>
            <person name="Debuchy R."/>
            <person name="Gladieux P."/>
            <person name="Hiltunen Thoren M."/>
            <person name="Johannesson H."/>
        </authorList>
    </citation>
    <scope>NUCLEOTIDE SEQUENCE [LARGE SCALE GENOMIC DNA]</scope>
    <source>
        <strain evidence="2 3">FGSC 10403</strain>
    </source>
</reference>
<feature type="region of interest" description="Disordered" evidence="1">
    <location>
        <begin position="1"/>
        <end position="36"/>
    </location>
</feature>
<gene>
    <name evidence="2" type="ORF">B0T23DRAFT_115294</name>
</gene>
<dbReference type="AlphaFoldDB" id="A0AAJ0MSU5"/>
<dbReference type="RefSeq" id="XP_062694125.1">
    <property type="nucleotide sequence ID" value="XM_062831941.1"/>
</dbReference>
<evidence type="ECO:0000256" key="1">
    <source>
        <dbReference type="SAM" id="MobiDB-lite"/>
    </source>
</evidence>
<feature type="compositionally biased region" description="Polar residues" evidence="1">
    <location>
        <begin position="1"/>
        <end position="11"/>
    </location>
</feature>
<comment type="caution">
    <text evidence="2">The sequence shown here is derived from an EMBL/GenBank/DDBJ whole genome shotgun (WGS) entry which is preliminary data.</text>
</comment>
<evidence type="ECO:0000313" key="2">
    <source>
        <dbReference type="EMBL" id="KAK3494696.1"/>
    </source>
</evidence>
<protein>
    <submittedName>
        <fullName evidence="2">Uncharacterized protein</fullName>
    </submittedName>
</protein>
<dbReference type="GeneID" id="87869563"/>
<dbReference type="EMBL" id="JAULSX010000003">
    <property type="protein sequence ID" value="KAK3494696.1"/>
    <property type="molecule type" value="Genomic_DNA"/>
</dbReference>
<keyword evidence="3" id="KW-1185">Reference proteome</keyword>
<sequence length="137" mass="15217">MIQAIDPTQPQHPKGTSAVDRAGDQDHAKRCHPPRLLFRTAPEHPTYFQRLELISTAPGLSSDATPETVDTCSPRLQLQSRACQAWDKGSWSGFFASGFDIYTTHYGYRRPPGHPPAEPPPAPLQSLTLTYYLLFVA</sequence>
<proteinExistence type="predicted"/>
<organism evidence="2 3">
    <name type="scientific">Neurospora hispaniola</name>
    <dbReference type="NCBI Taxonomy" id="588809"/>
    <lineage>
        <taxon>Eukaryota</taxon>
        <taxon>Fungi</taxon>
        <taxon>Dikarya</taxon>
        <taxon>Ascomycota</taxon>
        <taxon>Pezizomycotina</taxon>
        <taxon>Sordariomycetes</taxon>
        <taxon>Sordariomycetidae</taxon>
        <taxon>Sordariales</taxon>
        <taxon>Sordariaceae</taxon>
        <taxon>Neurospora</taxon>
    </lineage>
</organism>
<accession>A0AAJ0MSU5</accession>
<dbReference type="Proteomes" id="UP001285908">
    <property type="component" value="Unassembled WGS sequence"/>
</dbReference>
<name>A0AAJ0MSU5_9PEZI</name>